<feature type="chain" id="PRO_5014352304" description="GPI anchored serine-threonine rich protein" evidence="2">
    <location>
        <begin position="21"/>
        <end position="235"/>
    </location>
</feature>
<dbReference type="Proteomes" id="UP000235786">
    <property type="component" value="Unassembled WGS sequence"/>
</dbReference>
<gene>
    <name evidence="3" type="ORF">L207DRAFT_512242</name>
</gene>
<evidence type="ECO:0000313" key="3">
    <source>
        <dbReference type="EMBL" id="PMD40789.1"/>
    </source>
</evidence>
<dbReference type="OrthoDB" id="3558501at2759"/>
<feature type="compositionally biased region" description="Low complexity" evidence="1">
    <location>
        <begin position="186"/>
        <end position="209"/>
    </location>
</feature>
<feature type="region of interest" description="Disordered" evidence="1">
    <location>
        <begin position="186"/>
        <end position="214"/>
    </location>
</feature>
<dbReference type="AlphaFoldDB" id="A0A2J6RQJ7"/>
<evidence type="ECO:0000256" key="1">
    <source>
        <dbReference type="SAM" id="MobiDB-lite"/>
    </source>
</evidence>
<protein>
    <recommendedName>
        <fullName evidence="5">GPI anchored serine-threonine rich protein</fullName>
    </recommendedName>
</protein>
<dbReference type="STRING" id="1149755.A0A2J6RQJ7"/>
<proteinExistence type="predicted"/>
<keyword evidence="4" id="KW-1185">Reference proteome</keyword>
<evidence type="ECO:0000313" key="4">
    <source>
        <dbReference type="Proteomes" id="UP000235786"/>
    </source>
</evidence>
<organism evidence="3 4">
    <name type="scientific">Hyaloscypha variabilis (strain UAMH 11265 / GT02V1 / F)</name>
    <name type="common">Meliniomyces variabilis</name>
    <dbReference type="NCBI Taxonomy" id="1149755"/>
    <lineage>
        <taxon>Eukaryota</taxon>
        <taxon>Fungi</taxon>
        <taxon>Dikarya</taxon>
        <taxon>Ascomycota</taxon>
        <taxon>Pezizomycotina</taxon>
        <taxon>Leotiomycetes</taxon>
        <taxon>Helotiales</taxon>
        <taxon>Hyaloscyphaceae</taxon>
        <taxon>Hyaloscypha</taxon>
        <taxon>Hyaloscypha variabilis</taxon>
    </lineage>
</organism>
<reference evidence="3 4" key="1">
    <citation type="submission" date="2016-04" db="EMBL/GenBank/DDBJ databases">
        <title>A degradative enzymes factory behind the ericoid mycorrhizal symbiosis.</title>
        <authorList>
            <consortium name="DOE Joint Genome Institute"/>
            <person name="Martino E."/>
            <person name="Morin E."/>
            <person name="Grelet G."/>
            <person name="Kuo A."/>
            <person name="Kohler A."/>
            <person name="Daghino S."/>
            <person name="Barry K."/>
            <person name="Choi C."/>
            <person name="Cichocki N."/>
            <person name="Clum A."/>
            <person name="Copeland A."/>
            <person name="Hainaut M."/>
            <person name="Haridas S."/>
            <person name="Labutti K."/>
            <person name="Lindquist E."/>
            <person name="Lipzen A."/>
            <person name="Khouja H.-R."/>
            <person name="Murat C."/>
            <person name="Ohm R."/>
            <person name="Olson A."/>
            <person name="Spatafora J."/>
            <person name="Veneault-Fourrey C."/>
            <person name="Henrissat B."/>
            <person name="Grigoriev I."/>
            <person name="Martin F."/>
            <person name="Perotto S."/>
        </authorList>
    </citation>
    <scope>NUCLEOTIDE SEQUENCE [LARGE SCALE GENOMIC DNA]</scope>
    <source>
        <strain evidence="3 4">F</strain>
    </source>
</reference>
<evidence type="ECO:0000256" key="2">
    <source>
        <dbReference type="SAM" id="SignalP"/>
    </source>
</evidence>
<feature type="signal peptide" evidence="2">
    <location>
        <begin position="1"/>
        <end position="20"/>
    </location>
</feature>
<dbReference type="EMBL" id="KZ613945">
    <property type="protein sequence ID" value="PMD40789.1"/>
    <property type="molecule type" value="Genomic_DNA"/>
</dbReference>
<sequence>MHFSALATIAALANTAFTFGTTTSTSIVTGPTGSCYTITTTNPPTCTSTATTCTIEDCIRLSTITQSCGCPSIYTSDVCITTCPPLGCQVSYYTFYLPCPTSPTFPTSPTSPTSPSSSMSSSTIPPYNNSTITTTATTITTLTTCPATCTCSGQKTTWSGGQGPYSCTKKPSCVAQLPGGGTTTITGTTVVGQTGPTPTTSPGPTVVTGSSDGKKRSEVAGGGLLAGLLGVLAFF</sequence>
<accession>A0A2J6RQJ7</accession>
<name>A0A2J6RQJ7_HYAVF</name>
<keyword evidence="2" id="KW-0732">Signal</keyword>
<evidence type="ECO:0008006" key="5">
    <source>
        <dbReference type="Google" id="ProtNLM"/>
    </source>
</evidence>